<dbReference type="Gene3D" id="1.10.599.10">
    <property type="entry name" value="Aldehyde Ferredoxin Oxidoreductase Protein, subunit A, domain 3"/>
    <property type="match status" value="1"/>
</dbReference>
<accession>A0A381YA28</accession>
<protein>
    <recommendedName>
        <fullName evidence="9">Aldehyde ferredoxin oxidoreductase N-terminal domain-containing protein</fullName>
    </recommendedName>
</protein>
<dbReference type="SUPFAM" id="SSF48310">
    <property type="entry name" value="Aldehyde ferredoxin oxidoreductase, C-terminal domains"/>
    <property type="match status" value="1"/>
</dbReference>
<dbReference type="PANTHER" id="PTHR30038:SF0">
    <property type="entry name" value="TUNGSTEN-CONTAINING ALDEHYDE FERREDOXIN OXIDOREDUCTASE"/>
    <property type="match status" value="1"/>
</dbReference>
<dbReference type="AlphaFoldDB" id="A0A381YA28"/>
<evidence type="ECO:0000256" key="3">
    <source>
        <dbReference type="ARBA" id="ARBA00022485"/>
    </source>
</evidence>
<organism evidence="10">
    <name type="scientific">marine metagenome</name>
    <dbReference type="NCBI Taxonomy" id="408172"/>
    <lineage>
        <taxon>unclassified sequences</taxon>
        <taxon>metagenomes</taxon>
        <taxon>ecological metagenomes</taxon>
    </lineage>
</organism>
<dbReference type="InterPro" id="IPR013984">
    <property type="entry name" value="Ald_Fedxn_OxRdtase_dom2"/>
</dbReference>
<evidence type="ECO:0000256" key="8">
    <source>
        <dbReference type="ARBA" id="ARBA00049934"/>
    </source>
</evidence>
<gene>
    <name evidence="10" type="ORF">METZ01_LOCUS126187</name>
</gene>
<evidence type="ECO:0000256" key="6">
    <source>
        <dbReference type="ARBA" id="ARBA00023004"/>
    </source>
</evidence>
<dbReference type="InterPro" id="IPR036021">
    <property type="entry name" value="Tungsten_al_ferr_oxy-like_C"/>
</dbReference>
<evidence type="ECO:0000313" key="10">
    <source>
        <dbReference type="EMBL" id="SVA73333.1"/>
    </source>
</evidence>
<keyword evidence="5" id="KW-0560">Oxidoreductase</keyword>
<dbReference type="InterPro" id="IPR036503">
    <property type="entry name" value="Ald_Fedxn_OxRdtase_N_sf"/>
</dbReference>
<dbReference type="Pfam" id="PF01314">
    <property type="entry name" value="AFOR_C"/>
    <property type="match status" value="1"/>
</dbReference>
<comment type="similarity">
    <text evidence="2">Belongs to the AOR/FOR family.</text>
</comment>
<comment type="cofactor">
    <cofactor evidence="1">
        <name>[4Fe-4S] cluster</name>
        <dbReference type="ChEBI" id="CHEBI:49883"/>
    </cofactor>
</comment>
<dbReference type="PANTHER" id="PTHR30038">
    <property type="entry name" value="ALDEHYDE FERREDOXIN OXIDOREDUCTASE"/>
    <property type="match status" value="1"/>
</dbReference>
<keyword evidence="4" id="KW-0479">Metal-binding</keyword>
<dbReference type="SMART" id="SM00790">
    <property type="entry name" value="AFOR_N"/>
    <property type="match status" value="1"/>
</dbReference>
<dbReference type="Pfam" id="PF02730">
    <property type="entry name" value="AFOR_N"/>
    <property type="match status" value="1"/>
</dbReference>
<keyword evidence="6" id="KW-0408">Iron</keyword>
<dbReference type="EMBL" id="UINC01017631">
    <property type="protein sequence ID" value="SVA73333.1"/>
    <property type="molecule type" value="Genomic_DNA"/>
</dbReference>
<proteinExistence type="inferred from homology"/>
<dbReference type="GO" id="GO:0051539">
    <property type="term" value="F:4 iron, 4 sulfur cluster binding"/>
    <property type="evidence" value="ECO:0007669"/>
    <property type="project" value="UniProtKB-KW"/>
</dbReference>
<dbReference type="InterPro" id="IPR013983">
    <property type="entry name" value="Ald_Fedxn_OxRdtase_N"/>
</dbReference>
<dbReference type="GO" id="GO:0016625">
    <property type="term" value="F:oxidoreductase activity, acting on the aldehyde or oxo group of donors, iron-sulfur protein as acceptor"/>
    <property type="evidence" value="ECO:0007669"/>
    <property type="project" value="InterPro"/>
</dbReference>
<evidence type="ECO:0000256" key="4">
    <source>
        <dbReference type="ARBA" id="ARBA00022723"/>
    </source>
</evidence>
<reference evidence="10" key="1">
    <citation type="submission" date="2018-05" db="EMBL/GenBank/DDBJ databases">
        <authorList>
            <person name="Lanie J.A."/>
            <person name="Ng W.-L."/>
            <person name="Kazmierczak K.M."/>
            <person name="Andrzejewski T.M."/>
            <person name="Davidsen T.M."/>
            <person name="Wayne K.J."/>
            <person name="Tettelin H."/>
            <person name="Glass J.I."/>
            <person name="Rusch D."/>
            <person name="Podicherti R."/>
            <person name="Tsui H.-C.T."/>
            <person name="Winkler M.E."/>
        </authorList>
    </citation>
    <scope>NUCLEOTIDE SEQUENCE</scope>
</reference>
<evidence type="ECO:0000256" key="2">
    <source>
        <dbReference type="ARBA" id="ARBA00011032"/>
    </source>
</evidence>
<dbReference type="GO" id="GO:0046872">
    <property type="term" value="F:metal ion binding"/>
    <property type="evidence" value="ECO:0007669"/>
    <property type="project" value="UniProtKB-KW"/>
</dbReference>
<keyword evidence="3" id="KW-0004">4Fe-4S</keyword>
<dbReference type="SUPFAM" id="SSF56228">
    <property type="entry name" value="Aldehyde ferredoxin oxidoreductase, N-terminal domain"/>
    <property type="match status" value="1"/>
</dbReference>
<dbReference type="Gene3D" id="3.60.9.10">
    <property type="entry name" value="Aldehyde ferredoxin oxidoreductase, N-terminal domain"/>
    <property type="match status" value="1"/>
</dbReference>
<feature type="domain" description="Aldehyde ferredoxin oxidoreductase N-terminal" evidence="9">
    <location>
        <begin position="1"/>
        <end position="197"/>
    </location>
</feature>
<evidence type="ECO:0000256" key="1">
    <source>
        <dbReference type="ARBA" id="ARBA00001966"/>
    </source>
</evidence>
<keyword evidence="7" id="KW-0411">Iron-sulfur</keyword>
<dbReference type="InterPro" id="IPR013985">
    <property type="entry name" value="Ald_Fedxn_OxRdtase_dom3"/>
</dbReference>
<dbReference type="GO" id="GO:0009055">
    <property type="term" value="F:electron transfer activity"/>
    <property type="evidence" value="ECO:0007669"/>
    <property type="project" value="InterPro"/>
</dbReference>
<evidence type="ECO:0000259" key="9">
    <source>
        <dbReference type="SMART" id="SM00790"/>
    </source>
</evidence>
<dbReference type="InterPro" id="IPR001203">
    <property type="entry name" value="OxRdtase_Ald_Fedxn_C"/>
</dbReference>
<evidence type="ECO:0000256" key="7">
    <source>
        <dbReference type="ARBA" id="ARBA00023014"/>
    </source>
</evidence>
<sequence>VNLTEGTCEAEPLNTKWAQEYLGTRGLATKYLWENMSPTADPMSPENVLIFATGPLTGTMASTSGRYAVVTKGPLTGAIACSNSGGKFGAEFKYAGYDLLLIEGRSEVPVYLLIQDERVTLEPANEIWGTTVWNTEDWIRNRHSNPQLKVATIGVAGEQGVRYAAVINDLHRAAGRSGVGAVMGSKNLKAIAARGTRGVSVKDPVRFMEAVNHGKKILVESSGRAGLTKDGTNAMLTVQQEFGGLPTRNFQEVQFEGADKIDATAMQKVAEDGHRNLVTNKACFGCTIACGRIAHIRENHFTIVNRKEYWHASGGLEYETAFAVGSVCGVDDIDACTFAGYLTNEHGFDPISFGVTLSAAMELYEMGVITKEETDGVELKFGNAEALTIMAEKTGKYEGFGQILGMGSKRMCEKYGHPELSMSVKGQEFAGYDSRALQGMGLGYATGNRGACHLKHDTFAEDFDDQTGMGKAEPCKTSQDRQAAVDSTGVCMFVDWETDDFAAQIDAACEGSWDAARLFETGERIWNLERMFNLSAGFTAADDTLPDRLLKDPCPSGTAKGKVNELAKMLPEYYSLRGWTEDGRPTSETLERLGLD</sequence>
<feature type="non-terminal residue" evidence="10">
    <location>
        <position position="1"/>
    </location>
</feature>
<evidence type="ECO:0000256" key="5">
    <source>
        <dbReference type="ARBA" id="ARBA00023002"/>
    </source>
</evidence>
<dbReference type="Gene3D" id="1.10.569.10">
    <property type="entry name" value="Aldehyde Ferredoxin Oxidoreductase Protein, subunit A, domain 2"/>
    <property type="match status" value="1"/>
</dbReference>
<name>A0A381YA28_9ZZZZ</name>
<comment type="cofactor">
    <cofactor evidence="8">
        <name>tungstopterin</name>
        <dbReference type="ChEBI" id="CHEBI:30402"/>
    </cofactor>
</comment>
<dbReference type="InterPro" id="IPR051919">
    <property type="entry name" value="W-dependent_AOR"/>
</dbReference>